<accession>A0ABS2CQW7</accession>
<sequence length="222" mass="24080">MRVLIVEDDTRLAAHVAAALTASGLSVDLAGSVAAADEKAWTTEYDAMVLDRMLPDGDSLGLLARLRARDDTTPVIVLTARADLPDRLAGLDGGADDYLAKPFALPELLARLRALGRRPRTAAPPVLRLGDLELDPASMRVSRTGRELVLTAKEFALLEHLLRNAGRVVSRSELVEHCWDEFADPASNVVDVRIRLLRGKLGDPPLVHTVRGAGYVAEERPR</sequence>
<dbReference type="InterPro" id="IPR001789">
    <property type="entry name" value="Sig_transdc_resp-reg_receiver"/>
</dbReference>
<feature type="modified residue" description="4-aspartylphosphate" evidence="2">
    <location>
        <position position="51"/>
    </location>
</feature>
<evidence type="ECO:0000259" key="4">
    <source>
        <dbReference type="PROSITE" id="PS50110"/>
    </source>
</evidence>
<evidence type="ECO:0000256" key="3">
    <source>
        <dbReference type="PROSITE-ProRule" id="PRU01091"/>
    </source>
</evidence>
<dbReference type="InterPro" id="IPR039420">
    <property type="entry name" value="WalR-like"/>
</dbReference>
<dbReference type="Gene3D" id="3.40.50.2300">
    <property type="match status" value="1"/>
</dbReference>
<evidence type="ECO:0000256" key="1">
    <source>
        <dbReference type="ARBA" id="ARBA00023125"/>
    </source>
</evidence>
<dbReference type="PROSITE" id="PS50110">
    <property type="entry name" value="RESPONSE_REGULATORY"/>
    <property type="match status" value="1"/>
</dbReference>
<feature type="domain" description="Response regulatory" evidence="4">
    <location>
        <begin position="2"/>
        <end position="116"/>
    </location>
</feature>
<proteinExistence type="predicted"/>
<dbReference type="Gene3D" id="6.10.250.690">
    <property type="match status" value="1"/>
</dbReference>
<keyword evidence="7" id="KW-1185">Reference proteome</keyword>
<dbReference type="RefSeq" id="WP_204132754.1">
    <property type="nucleotide sequence ID" value="NZ_JAFDVD010000023.1"/>
</dbReference>
<dbReference type="Proteomes" id="UP001430172">
    <property type="component" value="Unassembled WGS sequence"/>
</dbReference>
<keyword evidence="1 3" id="KW-0238">DNA-binding</keyword>
<dbReference type="Pfam" id="PF00486">
    <property type="entry name" value="Trans_reg_C"/>
    <property type="match status" value="1"/>
</dbReference>
<dbReference type="Pfam" id="PF00072">
    <property type="entry name" value="Response_reg"/>
    <property type="match status" value="1"/>
</dbReference>
<feature type="domain" description="OmpR/PhoB-type" evidence="5">
    <location>
        <begin position="124"/>
        <end position="219"/>
    </location>
</feature>
<dbReference type="Gene3D" id="1.10.10.10">
    <property type="entry name" value="Winged helix-like DNA-binding domain superfamily/Winged helix DNA-binding domain"/>
    <property type="match status" value="1"/>
</dbReference>
<keyword evidence="2" id="KW-0597">Phosphoprotein</keyword>
<feature type="DNA-binding region" description="OmpR/PhoB-type" evidence="3">
    <location>
        <begin position="124"/>
        <end position="219"/>
    </location>
</feature>
<protein>
    <submittedName>
        <fullName evidence="6">Response regulator transcription factor</fullName>
    </submittedName>
</protein>
<gene>
    <name evidence="6" type="ORF">JQN70_17950</name>
</gene>
<dbReference type="SMART" id="SM00862">
    <property type="entry name" value="Trans_reg_C"/>
    <property type="match status" value="1"/>
</dbReference>
<dbReference type="InterPro" id="IPR001867">
    <property type="entry name" value="OmpR/PhoB-type_DNA-bd"/>
</dbReference>
<dbReference type="PANTHER" id="PTHR48111:SF36">
    <property type="entry name" value="TRANSCRIPTIONAL REGULATORY PROTEIN CUTR"/>
    <property type="match status" value="1"/>
</dbReference>
<dbReference type="SMART" id="SM00448">
    <property type="entry name" value="REC"/>
    <property type="match status" value="1"/>
</dbReference>
<evidence type="ECO:0000313" key="6">
    <source>
        <dbReference type="EMBL" id="MBM6402284.1"/>
    </source>
</evidence>
<name>A0ABS2CQW7_9MICO</name>
<dbReference type="InterPro" id="IPR011006">
    <property type="entry name" value="CheY-like_superfamily"/>
</dbReference>
<organism evidence="6 7">
    <name type="scientific">Phycicoccus sonneratiae</name>
    <dbReference type="NCBI Taxonomy" id="2807628"/>
    <lineage>
        <taxon>Bacteria</taxon>
        <taxon>Bacillati</taxon>
        <taxon>Actinomycetota</taxon>
        <taxon>Actinomycetes</taxon>
        <taxon>Micrococcales</taxon>
        <taxon>Intrasporangiaceae</taxon>
        <taxon>Phycicoccus</taxon>
    </lineage>
</organism>
<dbReference type="PROSITE" id="PS51755">
    <property type="entry name" value="OMPR_PHOB"/>
    <property type="match status" value="1"/>
</dbReference>
<dbReference type="CDD" id="cd00383">
    <property type="entry name" value="trans_reg_C"/>
    <property type="match status" value="1"/>
</dbReference>
<dbReference type="InterPro" id="IPR036388">
    <property type="entry name" value="WH-like_DNA-bd_sf"/>
</dbReference>
<dbReference type="PANTHER" id="PTHR48111">
    <property type="entry name" value="REGULATOR OF RPOS"/>
    <property type="match status" value="1"/>
</dbReference>
<reference evidence="6" key="1">
    <citation type="submission" date="2021-02" db="EMBL/GenBank/DDBJ databases">
        <title>Phycicoccus sp. MQZ13P-5T, whole genome shotgun sequence.</title>
        <authorList>
            <person name="Tuo L."/>
        </authorList>
    </citation>
    <scope>NUCLEOTIDE SEQUENCE</scope>
    <source>
        <strain evidence="6">MQZ13P-5</strain>
    </source>
</reference>
<dbReference type="EMBL" id="JAFDVD010000023">
    <property type="protein sequence ID" value="MBM6402284.1"/>
    <property type="molecule type" value="Genomic_DNA"/>
</dbReference>
<evidence type="ECO:0000259" key="5">
    <source>
        <dbReference type="PROSITE" id="PS51755"/>
    </source>
</evidence>
<evidence type="ECO:0000313" key="7">
    <source>
        <dbReference type="Proteomes" id="UP001430172"/>
    </source>
</evidence>
<comment type="caution">
    <text evidence="6">The sequence shown here is derived from an EMBL/GenBank/DDBJ whole genome shotgun (WGS) entry which is preliminary data.</text>
</comment>
<dbReference type="SUPFAM" id="SSF52172">
    <property type="entry name" value="CheY-like"/>
    <property type="match status" value="1"/>
</dbReference>
<evidence type="ECO:0000256" key="2">
    <source>
        <dbReference type="PROSITE-ProRule" id="PRU00169"/>
    </source>
</evidence>